<dbReference type="AlphaFoldDB" id="A0A078IZU9"/>
<evidence type="ECO:0000313" key="2">
    <source>
        <dbReference type="Proteomes" id="UP000028999"/>
    </source>
</evidence>
<accession>A0A078IZU9</accession>
<proteinExistence type="predicted"/>
<evidence type="ECO:0000313" key="1">
    <source>
        <dbReference type="EMBL" id="CDY58157.1"/>
    </source>
</evidence>
<keyword evidence="2" id="KW-1185">Reference proteome</keyword>
<gene>
    <name evidence="1" type="primary">BnaCnng32760D</name>
    <name evidence="1" type="ORF">GSBRNA2T00023178001</name>
</gene>
<dbReference type="Proteomes" id="UP000028999">
    <property type="component" value="Unassembled WGS sequence"/>
</dbReference>
<dbReference type="PaxDb" id="3708-A0A078IZU9"/>
<dbReference type="EMBL" id="LK033641">
    <property type="protein sequence ID" value="CDY58157.1"/>
    <property type="molecule type" value="Genomic_DNA"/>
</dbReference>
<name>A0A078IZU9_BRANA</name>
<protein>
    <submittedName>
        <fullName evidence="1">BnaCnng32760D protein</fullName>
    </submittedName>
</protein>
<reference evidence="1 2" key="1">
    <citation type="journal article" date="2014" name="Science">
        <title>Plant genetics. Early allopolyploid evolution in the post-Neolithic Brassica napus oilseed genome.</title>
        <authorList>
            <person name="Chalhoub B."/>
            <person name="Denoeud F."/>
            <person name="Liu S."/>
            <person name="Parkin I.A."/>
            <person name="Tang H."/>
            <person name="Wang X."/>
            <person name="Chiquet J."/>
            <person name="Belcram H."/>
            <person name="Tong C."/>
            <person name="Samans B."/>
            <person name="Correa M."/>
            <person name="Da Silva C."/>
            <person name="Just J."/>
            <person name="Falentin C."/>
            <person name="Koh C.S."/>
            <person name="Le Clainche I."/>
            <person name="Bernard M."/>
            <person name="Bento P."/>
            <person name="Noel B."/>
            <person name="Labadie K."/>
            <person name="Alberti A."/>
            <person name="Charles M."/>
            <person name="Arnaud D."/>
            <person name="Guo H."/>
            <person name="Daviaud C."/>
            <person name="Alamery S."/>
            <person name="Jabbari K."/>
            <person name="Zhao M."/>
            <person name="Edger P.P."/>
            <person name="Chelaifa H."/>
            <person name="Tack D."/>
            <person name="Lassalle G."/>
            <person name="Mestiri I."/>
            <person name="Schnel N."/>
            <person name="Le Paslier M.C."/>
            <person name="Fan G."/>
            <person name="Renault V."/>
            <person name="Bayer P.E."/>
            <person name="Golicz A.A."/>
            <person name="Manoli S."/>
            <person name="Lee T.H."/>
            <person name="Thi V.H."/>
            <person name="Chalabi S."/>
            <person name="Hu Q."/>
            <person name="Fan C."/>
            <person name="Tollenaere R."/>
            <person name="Lu Y."/>
            <person name="Battail C."/>
            <person name="Shen J."/>
            <person name="Sidebottom C.H."/>
            <person name="Wang X."/>
            <person name="Canaguier A."/>
            <person name="Chauveau A."/>
            <person name="Berard A."/>
            <person name="Deniot G."/>
            <person name="Guan M."/>
            <person name="Liu Z."/>
            <person name="Sun F."/>
            <person name="Lim Y.P."/>
            <person name="Lyons E."/>
            <person name="Town C.D."/>
            <person name="Bancroft I."/>
            <person name="Wang X."/>
            <person name="Meng J."/>
            <person name="Ma J."/>
            <person name="Pires J.C."/>
            <person name="King G.J."/>
            <person name="Brunel D."/>
            <person name="Delourme R."/>
            <person name="Renard M."/>
            <person name="Aury J.M."/>
            <person name="Adams K.L."/>
            <person name="Batley J."/>
            <person name="Snowdon R.J."/>
            <person name="Tost J."/>
            <person name="Edwards D."/>
            <person name="Zhou Y."/>
            <person name="Hua W."/>
            <person name="Sharpe A.G."/>
            <person name="Paterson A.H."/>
            <person name="Guan C."/>
            <person name="Wincker P."/>
        </authorList>
    </citation>
    <scope>NUCLEOTIDE SEQUENCE [LARGE SCALE GENOMIC DNA]</scope>
    <source>
        <strain evidence="2">cv. Darmor-bzh</strain>
    </source>
</reference>
<sequence length="21" mass="2394">MSFSLYYKGHGLMKLGETMPC</sequence>
<dbReference type="Gramene" id="CDY58157">
    <property type="protein sequence ID" value="CDY58157"/>
    <property type="gene ID" value="GSBRNA2T00023178001"/>
</dbReference>
<organism evidence="1 2">
    <name type="scientific">Brassica napus</name>
    <name type="common">Rape</name>
    <dbReference type="NCBI Taxonomy" id="3708"/>
    <lineage>
        <taxon>Eukaryota</taxon>
        <taxon>Viridiplantae</taxon>
        <taxon>Streptophyta</taxon>
        <taxon>Embryophyta</taxon>
        <taxon>Tracheophyta</taxon>
        <taxon>Spermatophyta</taxon>
        <taxon>Magnoliopsida</taxon>
        <taxon>eudicotyledons</taxon>
        <taxon>Gunneridae</taxon>
        <taxon>Pentapetalae</taxon>
        <taxon>rosids</taxon>
        <taxon>malvids</taxon>
        <taxon>Brassicales</taxon>
        <taxon>Brassicaceae</taxon>
        <taxon>Brassiceae</taxon>
        <taxon>Brassica</taxon>
    </lineage>
</organism>